<accession>A0ABX0CSQ3</accession>
<sequence length="117" mass="12662">MAPVITGLSRSSALQKGGEQLVVTGSGFRGTNHVYVIVNGQKSTTPLVATVVPDGDKLSSAGTQGVTSTTKLGENNRIQVVEDYLRREIDVEDEDGFIQTMYLTEEELQVMLDERSS</sequence>
<evidence type="ECO:0000313" key="3">
    <source>
        <dbReference type="Proteomes" id="UP000470876"/>
    </source>
</evidence>
<protein>
    <recommendedName>
        <fullName evidence="1">IPT/TIG domain-containing protein</fullName>
    </recommendedName>
</protein>
<gene>
    <name evidence="2" type="ORF">GV794_21740</name>
</gene>
<feature type="domain" description="IPT/TIG" evidence="1">
    <location>
        <begin position="3"/>
        <end position="45"/>
    </location>
</feature>
<reference evidence="2 3" key="1">
    <citation type="submission" date="2020-01" db="EMBL/GenBank/DDBJ databases">
        <title>Genetics and antimicrobial susceptibilities of Nocardia species isolated from the soil; a comparison with species isolated from humans.</title>
        <authorList>
            <person name="Carrasco G."/>
            <person name="Monzon S."/>
            <person name="Sansegundo M."/>
            <person name="Garcia E."/>
            <person name="Garrido N."/>
            <person name="Medina M.J."/>
            <person name="Villalon P."/>
            <person name="Ramirez-Arocha A.C."/>
            <person name="Jimenez P."/>
            <person name="Cuesta I."/>
            <person name="Valdezate S."/>
        </authorList>
    </citation>
    <scope>NUCLEOTIDE SEQUENCE [LARGE SCALE GENOMIC DNA]</scope>
    <source>
        <strain evidence="2 3">CNM20110649</strain>
    </source>
</reference>
<dbReference type="RefSeq" id="WP_163821780.1">
    <property type="nucleotide sequence ID" value="NZ_JAAGUX010000049.1"/>
</dbReference>
<name>A0ABX0CSQ3_9NOCA</name>
<dbReference type="Proteomes" id="UP000470876">
    <property type="component" value="Unassembled WGS sequence"/>
</dbReference>
<dbReference type="InterPro" id="IPR002909">
    <property type="entry name" value="IPT_dom"/>
</dbReference>
<dbReference type="EMBL" id="JAAGUX010000049">
    <property type="protein sequence ID" value="NEW58252.1"/>
    <property type="molecule type" value="Genomic_DNA"/>
</dbReference>
<proteinExistence type="predicted"/>
<evidence type="ECO:0000313" key="2">
    <source>
        <dbReference type="EMBL" id="NEW58252.1"/>
    </source>
</evidence>
<comment type="caution">
    <text evidence="2">The sequence shown here is derived from an EMBL/GenBank/DDBJ whole genome shotgun (WGS) entry which is preliminary data.</text>
</comment>
<organism evidence="2 3">
    <name type="scientific">Nocardia cyriacigeorgica</name>
    <dbReference type="NCBI Taxonomy" id="135487"/>
    <lineage>
        <taxon>Bacteria</taxon>
        <taxon>Bacillati</taxon>
        <taxon>Actinomycetota</taxon>
        <taxon>Actinomycetes</taxon>
        <taxon>Mycobacteriales</taxon>
        <taxon>Nocardiaceae</taxon>
        <taxon>Nocardia</taxon>
    </lineage>
</organism>
<evidence type="ECO:0000259" key="1">
    <source>
        <dbReference type="Pfam" id="PF01833"/>
    </source>
</evidence>
<dbReference type="Pfam" id="PF01833">
    <property type="entry name" value="TIG"/>
    <property type="match status" value="1"/>
</dbReference>
<keyword evidence="3" id="KW-1185">Reference proteome</keyword>